<comment type="catalytic activity">
    <reaction evidence="4">
        <text>L-proline + NADP(+) = (S)-1-pyrroline-5-carboxylate + NADPH + 2 H(+)</text>
        <dbReference type="Rhea" id="RHEA:14109"/>
        <dbReference type="ChEBI" id="CHEBI:15378"/>
        <dbReference type="ChEBI" id="CHEBI:17388"/>
        <dbReference type="ChEBI" id="CHEBI:57783"/>
        <dbReference type="ChEBI" id="CHEBI:58349"/>
        <dbReference type="ChEBI" id="CHEBI:60039"/>
        <dbReference type="EC" id="1.5.1.2"/>
    </reaction>
</comment>
<keyword evidence="3 4" id="KW-0560">Oxidoreductase</keyword>
<dbReference type="HAMAP" id="MF_01925">
    <property type="entry name" value="P5C_reductase"/>
    <property type="match status" value="1"/>
</dbReference>
<dbReference type="GO" id="GO:0005737">
    <property type="term" value="C:cytoplasm"/>
    <property type="evidence" value="ECO:0007669"/>
    <property type="project" value="UniProtKB-SubCell"/>
</dbReference>
<feature type="binding site" evidence="5">
    <location>
        <begin position="61"/>
        <end position="64"/>
    </location>
    <ligand>
        <name>NADP(+)</name>
        <dbReference type="ChEBI" id="CHEBI:58349"/>
    </ligand>
</feature>
<keyword evidence="9" id="KW-1185">Reference proteome</keyword>
<evidence type="ECO:0000259" key="7">
    <source>
        <dbReference type="Pfam" id="PF14748"/>
    </source>
</evidence>
<gene>
    <name evidence="4" type="primary">proC</name>
    <name evidence="8" type="ORF">SAMN04488568_101149</name>
</gene>
<dbReference type="SUPFAM" id="SSF48179">
    <property type="entry name" value="6-phosphogluconate dehydrogenase C-terminal domain-like"/>
    <property type="match status" value="1"/>
</dbReference>
<dbReference type="OrthoDB" id="9805754at2"/>
<dbReference type="Pfam" id="PF14748">
    <property type="entry name" value="P5CR_dimer"/>
    <property type="match status" value="1"/>
</dbReference>
<dbReference type="GO" id="GO:0004735">
    <property type="term" value="F:pyrroline-5-carboxylate reductase activity"/>
    <property type="evidence" value="ECO:0007669"/>
    <property type="project" value="UniProtKB-UniRule"/>
</dbReference>
<evidence type="ECO:0000256" key="5">
    <source>
        <dbReference type="PIRSR" id="PIRSR000193-1"/>
    </source>
</evidence>
<organism evidence="8 9">
    <name type="scientific">Maricaulis salignorans</name>
    <dbReference type="NCBI Taxonomy" id="144026"/>
    <lineage>
        <taxon>Bacteria</taxon>
        <taxon>Pseudomonadati</taxon>
        <taxon>Pseudomonadota</taxon>
        <taxon>Alphaproteobacteria</taxon>
        <taxon>Maricaulales</taxon>
        <taxon>Maricaulaceae</taxon>
        <taxon>Maricaulis</taxon>
    </lineage>
</organism>
<dbReference type="EMBL" id="FNHG01000001">
    <property type="protein sequence ID" value="SDL63906.1"/>
    <property type="molecule type" value="Genomic_DNA"/>
</dbReference>
<sequence length="259" mass="27264">MQILLIGCGKMGGAMLRRWLQSDIARFTVASPNGGSVPPGVEHVRSPAELGERLFDMVLIAVKPQMIDTALPPYMPHLAPDGCLVSIAAGYSSARITALIGESPVIRLMPNLPAMIGQGVNGLFANATCTTAHREAATALASATGSAIWVEDEDQIDRITAVAGSGSGYVFEIARSYVAAAEALGFDTATARTLVLDTMAGAIEMARQSDQSLETLRKDVTSKNGTTQAGLEALMQDGQLDTLLENTTKAAYARAIELR</sequence>
<dbReference type="RefSeq" id="WP_091765227.1">
    <property type="nucleotide sequence ID" value="NZ_FNHG01000001.1"/>
</dbReference>
<comment type="catalytic activity">
    <reaction evidence="4">
        <text>L-proline + NAD(+) = (S)-1-pyrroline-5-carboxylate + NADH + 2 H(+)</text>
        <dbReference type="Rhea" id="RHEA:14105"/>
        <dbReference type="ChEBI" id="CHEBI:15378"/>
        <dbReference type="ChEBI" id="CHEBI:17388"/>
        <dbReference type="ChEBI" id="CHEBI:57540"/>
        <dbReference type="ChEBI" id="CHEBI:57945"/>
        <dbReference type="ChEBI" id="CHEBI:60039"/>
        <dbReference type="EC" id="1.5.1.2"/>
    </reaction>
</comment>
<feature type="domain" description="Pyrroline-5-carboxylate reductase catalytic N-terminal" evidence="6">
    <location>
        <begin position="3"/>
        <end position="90"/>
    </location>
</feature>
<evidence type="ECO:0000256" key="4">
    <source>
        <dbReference type="HAMAP-Rule" id="MF_01925"/>
    </source>
</evidence>
<dbReference type="STRING" id="144026.SAMN04488568_101149"/>
<dbReference type="InterPro" id="IPR000304">
    <property type="entry name" value="Pyrroline-COOH_reductase"/>
</dbReference>
<name>A0A1G9LPQ8_9PROT</name>
<evidence type="ECO:0000256" key="1">
    <source>
        <dbReference type="ARBA" id="ARBA00005525"/>
    </source>
</evidence>
<dbReference type="InterPro" id="IPR029036">
    <property type="entry name" value="P5CR_dimer"/>
</dbReference>
<dbReference type="InterPro" id="IPR028939">
    <property type="entry name" value="P5C_Rdtase_cat_N"/>
</dbReference>
<proteinExistence type="inferred from homology"/>
<dbReference type="PANTHER" id="PTHR11645:SF0">
    <property type="entry name" value="PYRROLINE-5-CARBOXYLATE REDUCTASE 3"/>
    <property type="match status" value="1"/>
</dbReference>
<dbReference type="AlphaFoldDB" id="A0A1G9LPQ8"/>
<keyword evidence="4" id="KW-0028">Amino-acid biosynthesis</keyword>
<dbReference type="UniPathway" id="UPA00098">
    <property type="reaction ID" value="UER00361"/>
</dbReference>
<dbReference type="PANTHER" id="PTHR11645">
    <property type="entry name" value="PYRROLINE-5-CARBOXYLATE REDUCTASE"/>
    <property type="match status" value="1"/>
</dbReference>
<feature type="binding site" evidence="5">
    <location>
        <position position="31"/>
    </location>
    <ligand>
        <name>NADP(+)</name>
        <dbReference type="ChEBI" id="CHEBI:58349"/>
    </ligand>
</feature>
<dbReference type="PIRSF" id="PIRSF000193">
    <property type="entry name" value="Pyrrol-5-carb_rd"/>
    <property type="match status" value="1"/>
</dbReference>
<dbReference type="Proteomes" id="UP000199759">
    <property type="component" value="Unassembled WGS sequence"/>
</dbReference>
<keyword evidence="2 4" id="KW-0521">NADP</keyword>
<dbReference type="Gene3D" id="3.40.50.720">
    <property type="entry name" value="NAD(P)-binding Rossmann-like Domain"/>
    <property type="match status" value="1"/>
</dbReference>
<dbReference type="Gene3D" id="1.10.3730.10">
    <property type="entry name" value="ProC C-terminal domain-like"/>
    <property type="match status" value="1"/>
</dbReference>
<dbReference type="InterPro" id="IPR036291">
    <property type="entry name" value="NAD(P)-bd_dom_sf"/>
</dbReference>
<dbReference type="EC" id="1.5.1.2" evidence="4"/>
<feature type="binding site" evidence="5">
    <location>
        <begin position="6"/>
        <end position="11"/>
    </location>
    <ligand>
        <name>NADP(+)</name>
        <dbReference type="ChEBI" id="CHEBI:58349"/>
    </ligand>
</feature>
<reference evidence="8 9" key="1">
    <citation type="submission" date="2016-10" db="EMBL/GenBank/DDBJ databases">
        <authorList>
            <person name="de Groot N.N."/>
        </authorList>
    </citation>
    <scope>NUCLEOTIDE SEQUENCE [LARGE SCALE GENOMIC DNA]</scope>
    <source>
        <strain evidence="8 9">DSM 16077</strain>
    </source>
</reference>
<feature type="domain" description="Pyrroline-5-carboxylate reductase dimerisation" evidence="7">
    <location>
        <begin position="153"/>
        <end position="258"/>
    </location>
</feature>
<evidence type="ECO:0000256" key="3">
    <source>
        <dbReference type="ARBA" id="ARBA00023002"/>
    </source>
</evidence>
<comment type="subcellular location">
    <subcellularLocation>
        <location evidence="4">Cytoplasm</location>
    </subcellularLocation>
</comment>
<evidence type="ECO:0000256" key="2">
    <source>
        <dbReference type="ARBA" id="ARBA00022857"/>
    </source>
</evidence>
<evidence type="ECO:0000313" key="8">
    <source>
        <dbReference type="EMBL" id="SDL63906.1"/>
    </source>
</evidence>
<comment type="function">
    <text evidence="4">Catalyzes the reduction of 1-pyrroline-5-carboxylate (PCA) to L-proline.</text>
</comment>
<dbReference type="InterPro" id="IPR008927">
    <property type="entry name" value="6-PGluconate_DH-like_C_sf"/>
</dbReference>
<accession>A0A1G9LPQ8</accession>
<dbReference type="SUPFAM" id="SSF51735">
    <property type="entry name" value="NAD(P)-binding Rossmann-fold domains"/>
    <property type="match status" value="1"/>
</dbReference>
<dbReference type="GO" id="GO:0055129">
    <property type="term" value="P:L-proline biosynthetic process"/>
    <property type="evidence" value="ECO:0007669"/>
    <property type="project" value="UniProtKB-UniRule"/>
</dbReference>
<comment type="pathway">
    <text evidence="4">Amino-acid biosynthesis; L-proline biosynthesis; L-proline from L-glutamate 5-semialdehyde: step 1/1.</text>
</comment>
<evidence type="ECO:0000313" key="9">
    <source>
        <dbReference type="Proteomes" id="UP000199759"/>
    </source>
</evidence>
<evidence type="ECO:0000259" key="6">
    <source>
        <dbReference type="Pfam" id="PF03807"/>
    </source>
</evidence>
<protein>
    <recommendedName>
        <fullName evidence="4">Pyrroline-5-carboxylate reductase</fullName>
        <shortName evidence="4">P5C reductase</shortName>
        <shortName evidence="4">P5CR</shortName>
        <ecNumber evidence="4">1.5.1.2</ecNumber>
    </recommendedName>
    <alternativeName>
        <fullName evidence="4">PCA reductase</fullName>
    </alternativeName>
</protein>
<dbReference type="Pfam" id="PF03807">
    <property type="entry name" value="F420_oxidored"/>
    <property type="match status" value="1"/>
</dbReference>
<comment type="similarity">
    <text evidence="1 4">Belongs to the pyrroline-5-carboxylate reductase family.</text>
</comment>
<keyword evidence="4" id="KW-0641">Proline biosynthesis</keyword>
<keyword evidence="4" id="KW-0963">Cytoplasm</keyword>